<feature type="region of interest" description="Disordered" evidence="1">
    <location>
        <begin position="745"/>
        <end position="799"/>
    </location>
</feature>
<comment type="caution">
    <text evidence="2">The sequence shown here is derived from an EMBL/GenBank/DDBJ whole genome shotgun (WGS) entry which is preliminary data.</text>
</comment>
<evidence type="ECO:0000256" key="1">
    <source>
        <dbReference type="SAM" id="MobiDB-lite"/>
    </source>
</evidence>
<gene>
    <name evidence="2" type="ORF">PR048_019176</name>
</gene>
<dbReference type="Proteomes" id="UP001159363">
    <property type="component" value="Chromosome 6"/>
</dbReference>
<sequence>MKGRGKWEVPEKTRRTTAPSDTIPTCENPWATQPGIESGSPWWEASSLTITPPRPQKITVAVDPFTDWPRKALGKGPVSDRLRHAVKASLLGGLPAMTGGHRSNEKIDVKHVYSEVDFAIGSQWATLSQYQTCKETRSDCPTARSDSNYTVTKTRLYYLQLFIAQTGDVILKSQGVSEEIWTALNIEVLREDEGDGGKYGQHRNEGARETGDPRENQPTNGIVTINGTEMFVPVGIREDEGEASSACKGGEKRDMPEKTRRKPVASSGTIPKCEVAPPGIERGDRSSRCATAVPITRDVGGNDQRWLLTDDVTSFPLYVRDCGILSAAPVAGCWGSVRLGPRVTRLTSDAVRLLLPPRLRPPVCDVLKSFREKQVALTIANSYVRGGRFVIIPDEQEKLRGPSAWSCFLRERDVKVTLPHASSVPVAAKRRARNWRAVPSPCWLDFKRLYQLCVGCPLSQWKATIGPAFSGRFQSPCGPMAKIEFAQESVIAEALQVGPAPCSSVTRGGGGEGRLSRVLLSSVSLRLERIKLPRARIEIIHIVTLASDPFQGATVAERLTLSPPTKASRAQYPAGSPNIRKWESCRTMPVVGGSSRGSLLGTDRPVVGAARQRPGSIRAEIKPFGETGRGEVRLTTSDSSALVTASRGGIAVRLLASHQGFLLVGIELDDAAGRRVSSEISRFPRSCIPALLPSHLVVKSCPNLSTHLSYYLCAWRDNHQRRLHRRRCPNMTGHHGRLLAQGCAGKRPDVSASKDAPSNPSPSKRWSPVRTRISAAGRSVEMVSLGKSSEDTSPMDPPR</sequence>
<dbReference type="EMBL" id="JARBHB010000007">
    <property type="protein sequence ID" value="KAJ8878595.1"/>
    <property type="molecule type" value="Genomic_DNA"/>
</dbReference>
<feature type="compositionally biased region" description="Basic and acidic residues" evidence="1">
    <location>
        <begin position="1"/>
        <end position="14"/>
    </location>
</feature>
<accession>A0ABQ9H2R5</accession>
<feature type="compositionally biased region" description="Polar residues" evidence="1">
    <location>
        <begin position="16"/>
        <end position="25"/>
    </location>
</feature>
<feature type="region of interest" description="Disordered" evidence="1">
    <location>
        <begin position="239"/>
        <end position="286"/>
    </location>
</feature>
<feature type="region of interest" description="Disordered" evidence="1">
    <location>
        <begin position="193"/>
        <end position="222"/>
    </location>
</feature>
<keyword evidence="3" id="KW-1185">Reference proteome</keyword>
<feature type="compositionally biased region" description="Basic and acidic residues" evidence="1">
    <location>
        <begin position="249"/>
        <end position="258"/>
    </location>
</feature>
<evidence type="ECO:0000313" key="3">
    <source>
        <dbReference type="Proteomes" id="UP001159363"/>
    </source>
</evidence>
<reference evidence="2 3" key="1">
    <citation type="submission" date="2023-02" db="EMBL/GenBank/DDBJ databases">
        <title>LHISI_Scaffold_Assembly.</title>
        <authorList>
            <person name="Stuart O.P."/>
            <person name="Cleave R."/>
            <person name="Magrath M.J.L."/>
            <person name="Mikheyev A.S."/>
        </authorList>
    </citation>
    <scope>NUCLEOTIDE SEQUENCE [LARGE SCALE GENOMIC DNA]</scope>
    <source>
        <strain evidence="2">Daus_M_001</strain>
        <tissue evidence="2">Leg muscle</tissue>
    </source>
</reference>
<evidence type="ECO:0000313" key="2">
    <source>
        <dbReference type="EMBL" id="KAJ8878595.1"/>
    </source>
</evidence>
<evidence type="ECO:0008006" key="4">
    <source>
        <dbReference type="Google" id="ProtNLM"/>
    </source>
</evidence>
<name>A0ABQ9H2R5_9NEOP</name>
<proteinExistence type="predicted"/>
<feature type="compositionally biased region" description="Basic and acidic residues" evidence="1">
    <location>
        <begin position="202"/>
        <end position="215"/>
    </location>
</feature>
<organism evidence="2 3">
    <name type="scientific">Dryococelus australis</name>
    <dbReference type="NCBI Taxonomy" id="614101"/>
    <lineage>
        <taxon>Eukaryota</taxon>
        <taxon>Metazoa</taxon>
        <taxon>Ecdysozoa</taxon>
        <taxon>Arthropoda</taxon>
        <taxon>Hexapoda</taxon>
        <taxon>Insecta</taxon>
        <taxon>Pterygota</taxon>
        <taxon>Neoptera</taxon>
        <taxon>Polyneoptera</taxon>
        <taxon>Phasmatodea</taxon>
        <taxon>Verophasmatodea</taxon>
        <taxon>Anareolatae</taxon>
        <taxon>Phasmatidae</taxon>
        <taxon>Eurycanthinae</taxon>
        <taxon>Dryococelus</taxon>
    </lineage>
</organism>
<feature type="region of interest" description="Disordered" evidence="1">
    <location>
        <begin position="1"/>
        <end position="34"/>
    </location>
</feature>
<protein>
    <recommendedName>
        <fullName evidence="4">Integrase zinc-binding domain-containing protein</fullName>
    </recommendedName>
</protein>